<organism evidence="1 2">
    <name type="scientific">Leptidea sinapis</name>
    <dbReference type="NCBI Taxonomy" id="189913"/>
    <lineage>
        <taxon>Eukaryota</taxon>
        <taxon>Metazoa</taxon>
        <taxon>Ecdysozoa</taxon>
        <taxon>Arthropoda</taxon>
        <taxon>Hexapoda</taxon>
        <taxon>Insecta</taxon>
        <taxon>Pterygota</taxon>
        <taxon>Neoptera</taxon>
        <taxon>Endopterygota</taxon>
        <taxon>Lepidoptera</taxon>
        <taxon>Glossata</taxon>
        <taxon>Ditrysia</taxon>
        <taxon>Papilionoidea</taxon>
        <taxon>Pieridae</taxon>
        <taxon>Dismorphiinae</taxon>
        <taxon>Leptidea</taxon>
    </lineage>
</organism>
<accession>A0A5E4QI29</accession>
<dbReference type="EMBL" id="FZQP02003035">
    <property type="protein sequence ID" value="VVC97153.1"/>
    <property type="molecule type" value="Genomic_DNA"/>
</dbReference>
<name>A0A5E4QI29_9NEOP</name>
<gene>
    <name evidence="1" type="ORF">LSINAPIS_LOCUS8510</name>
</gene>
<keyword evidence="2" id="KW-1185">Reference proteome</keyword>
<proteinExistence type="predicted"/>
<reference evidence="1 2" key="1">
    <citation type="submission" date="2017-07" db="EMBL/GenBank/DDBJ databases">
        <authorList>
            <person name="Talla V."/>
            <person name="Backstrom N."/>
        </authorList>
    </citation>
    <scope>NUCLEOTIDE SEQUENCE [LARGE SCALE GENOMIC DNA]</scope>
</reference>
<dbReference type="AlphaFoldDB" id="A0A5E4QI29"/>
<evidence type="ECO:0000313" key="2">
    <source>
        <dbReference type="Proteomes" id="UP000324832"/>
    </source>
</evidence>
<protein>
    <submittedName>
        <fullName evidence="1">Uncharacterized protein</fullName>
    </submittedName>
</protein>
<sequence length="150" mass="16788">MNVTDANDFVTRLKAQDCESDIYNLEKVFDEFQTFLSILPIKDKSSFSLNVLCTLCRNLEKVPTWKSRISNKDLLRLSIECVRQMRGADCDKQGKALACIYHVHKYIVKQVTDYIALCSLFTKNLISTVPSASTGASQLLRSGTVAVGDT</sequence>
<evidence type="ECO:0000313" key="1">
    <source>
        <dbReference type="EMBL" id="VVC97153.1"/>
    </source>
</evidence>
<dbReference type="Proteomes" id="UP000324832">
    <property type="component" value="Unassembled WGS sequence"/>
</dbReference>